<sequence length="207" mass="22210">MATTNSQVEFHTLTLKQDDTTLPSALTEHLTKLKTDNSIRSIHLGKQIEHPTRWSVIIVTTTPGRDAASSWAATLGNTLLDSRSLVITAPGVRGNLAAALDAPCTEVFTCHGVDDGFLDANMKPFAEGVDKGRPDGFHGLAYGEFDQPADGDLPAGPAVRILLGWDSKDAHLAQRGEGKVIDEYIHHVRTGRKGIDLFPGSGVALDY</sequence>
<protein>
    <submittedName>
        <fullName evidence="1">Uncharacterized protein</fullName>
    </submittedName>
</protein>
<dbReference type="OrthoDB" id="3830579at2759"/>
<keyword evidence="2" id="KW-1185">Reference proteome</keyword>
<comment type="caution">
    <text evidence="1">The sequence shown here is derived from an EMBL/GenBank/DDBJ whole genome shotgun (WGS) entry which is preliminary data.</text>
</comment>
<evidence type="ECO:0000313" key="2">
    <source>
        <dbReference type="Proteomes" id="UP000029964"/>
    </source>
</evidence>
<evidence type="ECO:0000313" key="1">
    <source>
        <dbReference type="EMBL" id="KFH42285.1"/>
    </source>
</evidence>
<dbReference type="AlphaFoldDB" id="A0A086SYV3"/>
<dbReference type="Proteomes" id="UP000029964">
    <property type="component" value="Unassembled WGS sequence"/>
</dbReference>
<proteinExistence type="predicted"/>
<dbReference type="STRING" id="857340.A0A086SYV3"/>
<reference evidence="2" key="1">
    <citation type="journal article" date="2014" name="Genome Announc.">
        <title>Genome sequence and annotation of Acremonium chrysogenum, producer of the beta-lactam antibiotic cephalosporin C.</title>
        <authorList>
            <person name="Terfehr D."/>
            <person name="Dahlmann T.A."/>
            <person name="Specht T."/>
            <person name="Zadra I."/>
            <person name="Kuernsteiner H."/>
            <person name="Kueck U."/>
        </authorList>
    </citation>
    <scope>NUCLEOTIDE SEQUENCE [LARGE SCALE GENOMIC DNA]</scope>
    <source>
        <strain evidence="2">ATCC 11550 / CBS 779.69 / DSM 880 / IAM 14645 / JCM 23072 / IMI 49137</strain>
    </source>
</reference>
<dbReference type="EMBL" id="JPKY01000098">
    <property type="protein sequence ID" value="KFH42285.1"/>
    <property type="molecule type" value="Genomic_DNA"/>
</dbReference>
<accession>A0A086SYV3</accession>
<dbReference type="HOGENOM" id="CLU_081631_0_0_1"/>
<name>A0A086SYV3_HAPC1</name>
<organism evidence="1 2">
    <name type="scientific">Hapsidospora chrysogenum (strain ATCC 11550 / CBS 779.69 / DSM 880 / IAM 14645 / JCM 23072 / IMI 49137)</name>
    <name type="common">Acremonium chrysogenum</name>
    <dbReference type="NCBI Taxonomy" id="857340"/>
    <lineage>
        <taxon>Eukaryota</taxon>
        <taxon>Fungi</taxon>
        <taxon>Dikarya</taxon>
        <taxon>Ascomycota</taxon>
        <taxon>Pezizomycotina</taxon>
        <taxon>Sordariomycetes</taxon>
        <taxon>Hypocreomycetidae</taxon>
        <taxon>Hypocreales</taxon>
        <taxon>Bionectriaceae</taxon>
        <taxon>Hapsidospora</taxon>
    </lineage>
</organism>
<gene>
    <name evidence="1" type="ORF">ACRE_069870</name>
</gene>